<dbReference type="Proteomes" id="UP001436297">
    <property type="component" value="Chromosome"/>
</dbReference>
<keyword evidence="2" id="KW-1185">Reference proteome</keyword>
<accession>A0ABZ3EFA5</accession>
<sequence>MVNVNGCNDYLNASVDQTTITTKTGSFGAVNRYNKLYHPIHHYLFCGQ</sequence>
<proteinExistence type="predicted"/>
<name>A0ABZ3EFA5_9STAP</name>
<gene>
    <name evidence="1" type="ORF">QQM35_05235</name>
</gene>
<reference evidence="1 2" key="1">
    <citation type="journal article" date="2024" name="Pathogens">
        <title>Staphylococcus hsinchuensis sp. nov., Isolated from Soymilk.</title>
        <authorList>
            <person name="Wang Y.T."/>
            <person name="Lin Y.C."/>
            <person name="Hsieh Y.H."/>
            <person name="Lin Y.T."/>
            <person name="Hamada M."/>
            <person name="Chen C.C."/>
            <person name="Liou J.S."/>
            <person name="Lee A.Y."/>
            <person name="Zhang W.L."/>
            <person name="Chen Y.T."/>
            <person name="Huang C.H."/>
        </authorList>
    </citation>
    <scope>NUCLEOTIDE SEQUENCE [LARGE SCALE GENOMIC DNA]</scope>
    <source>
        <strain evidence="1 2">H164</strain>
    </source>
</reference>
<evidence type="ECO:0000313" key="2">
    <source>
        <dbReference type="Proteomes" id="UP001436297"/>
    </source>
</evidence>
<dbReference type="EMBL" id="CP128355">
    <property type="protein sequence ID" value="XAF71499.1"/>
    <property type="molecule type" value="Genomic_DNA"/>
</dbReference>
<protein>
    <submittedName>
        <fullName evidence="1">Uncharacterized protein</fullName>
    </submittedName>
</protein>
<organism evidence="1 2">
    <name type="scientific">Staphylococcus hsinchuensis</name>
    <dbReference type="NCBI Taxonomy" id="3051183"/>
    <lineage>
        <taxon>Bacteria</taxon>
        <taxon>Bacillati</taxon>
        <taxon>Bacillota</taxon>
        <taxon>Bacilli</taxon>
        <taxon>Bacillales</taxon>
        <taxon>Staphylococcaceae</taxon>
        <taxon>Staphylococcus</taxon>
    </lineage>
</organism>
<dbReference type="RefSeq" id="WP_251518962.1">
    <property type="nucleotide sequence ID" value="NZ_CP128355.1"/>
</dbReference>
<evidence type="ECO:0000313" key="1">
    <source>
        <dbReference type="EMBL" id="XAF71499.1"/>
    </source>
</evidence>